<evidence type="ECO:0000313" key="1">
    <source>
        <dbReference type="EMBL" id="TDL17665.1"/>
    </source>
</evidence>
<name>A0A4Y7PR73_9AGAM</name>
<organism evidence="1 2">
    <name type="scientific">Rickenella mellea</name>
    <dbReference type="NCBI Taxonomy" id="50990"/>
    <lineage>
        <taxon>Eukaryota</taxon>
        <taxon>Fungi</taxon>
        <taxon>Dikarya</taxon>
        <taxon>Basidiomycota</taxon>
        <taxon>Agaricomycotina</taxon>
        <taxon>Agaricomycetes</taxon>
        <taxon>Hymenochaetales</taxon>
        <taxon>Rickenellaceae</taxon>
        <taxon>Rickenella</taxon>
    </lineage>
</organism>
<protein>
    <submittedName>
        <fullName evidence="1">Uncharacterized protein</fullName>
    </submittedName>
</protein>
<dbReference type="Proteomes" id="UP000294933">
    <property type="component" value="Unassembled WGS sequence"/>
</dbReference>
<proteinExistence type="predicted"/>
<accession>A0A4Y7PR73</accession>
<sequence length="180" mass="20013">MKSSGGLILLSIHAQMYKYGTTISAIKIGQVLFPGRAGAYIDFKRVSPKLNGNRRSSGGLSWHYDPRLWSASSIATFLALPGDVIGSFYYSILYWRSACTQNDGETLHCSVIPSLHRLFSGRIGLYAHAQDARNMTRHMCANGTMGDAFRVQLQTMTFPLPTSFCFLMAHSFKLTDPLQH</sequence>
<evidence type="ECO:0000313" key="2">
    <source>
        <dbReference type="Proteomes" id="UP000294933"/>
    </source>
</evidence>
<gene>
    <name evidence="1" type="ORF">BD410DRAFT_543772</name>
</gene>
<keyword evidence="2" id="KW-1185">Reference proteome</keyword>
<reference evidence="1 2" key="1">
    <citation type="submission" date="2018-06" db="EMBL/GenBank/DDBJ databases">
        <title>A transcriptomic atlas of mushroom development highlights an independent origin of complex multicellularity.</title>
        <authorList>
            <consortium name="DOE Joint Genome Institute"/>
            <person name="Krizsan K."/>
            <person name="Almasi E."/>
            <person name="Merenyi Z."/>
            <person name="Sahu N."/>
            <person name="Viragh M."/>
            <person name="Koszo T."/>
            <person name="Mondo S."/>
            <person name="Kiss B."/>
            <person name="Balint B."/>
            <person name="Kues U."/>
            <person name="Barry K."/>
            <person name="Hegedus J.C."/>
            <person name="Henrissat B."/>
            <person name="Johnson J."/>
            <person name="Lipzen A."/>
            <person name="Ohm R."/>
            <person name="Nagy I."/>
            <person name="Pangilinan J."/>
            <person name="Yan J."/>
            <person name="Xiong Y."/>
            <person name="Grigoriev I.V."/>
            <person name="Hibbett D.S."/>
            <person name="Nagy L.G."/>
        </authorList>
    </citation>
    <scope>NUCLEOTIDE SEQUENCE [LARGE SCALE GENOMIC DNA]</scope>
    <source>
        <strain evidence="1 2">SZMC22713</strain>
    </source>
</reference>
<dbReference type="EMBL" id="ML170218">
    <property type="protein sequence ID" value="TDL17665.1"/>
    <property type="molecule type" value="Genomic_DNA"/>
</dbReference>
<dbReference type="VEuPathDB" id="FungiDB:BD410DRAFT_543772"/>
<dbReference type="AlphaFoldDB" id="A0A4Y7PR73"/>